<dbReference type="Gene3D" id="3.30.700.20">
    <property type="entry name" value="Hypothetical protein ph0010, domain 1"/>
    <property type="match status" value="1"/>
</dbReference>
<dbReference type="eggNOG" id="COG2078">
    <property type="taxonomic scope" value="Bacteria"/>
</dbReference>
<dbReference type="InterPro" id="IPR023473">
    <property type="entry name" value="AMMECR1"/>
</dbReference>
<evidence type="ECO:0000313" key="3">
    <source>
        <dbReference type="Proteomes" id="UP000000442"/>
    </source>
</evidence>
<gene>
    <name evidence="2" type="ordered locus">HRM2_27060</name>
</gene>
<dbReference type="HOGENOM" id="CLU_095686_0_0_7"/>
<dbReference type="InterPro" id="IPR027485">
    <property type="entry name" value="AMMECR1_N"/>
</dbReference>
<reference evidence="2 3" key="1">
    <citation type="journal article" date="2009" name="Environ. Microbiol.">
        <title>Genome sequence of Desulfobacterium autotrophicum HRM2, a marine sulfate reducer oxidizing organic carbon completely to carbon dioxide.</title>
        <authorList>
            <person name="Strittmatter A.W."/>
            <person name="Liesegang H."/>
            <person name="Rabus R."/>
            <person name="Decker I."/>
            <person name="Amann J."/>
            <person name="Andres S."/>
            <person name="Henne A."/>
            <person name="Fricke W.F."/>
            <person name="Martinez-Arias R."/>
            <person name="Bartels D."/>
            <person name="Goesmann A."/>
            <person name="Krause L."/>
            <person name="Puehler A."/>
            <person name="Klenk H.P."/>
            <person name="Richter M."/>
            <person name="Schuler M."/>
            <person name="Gloeckner F.O."/>
            <person name="Meyerdierks A."/>
            <person name="Gottschalk G."/>
            <person name="Amann R."/>
        </authorList>
    </citation>
    <scope>NUCLEOTIDE SEQUENCE [LARGE SCALE GENOMIC DNA]</scope>
    <source>
        <strain evidence="3">ATCC 43914 / DSM 3382 / HRM2</strain>
    </source>
</reference>
<dbReference type="Gene3D" id="3.30.1490.150">
    <property type="entry name" value="Hypothetical protein ph0010, domain 2"/>
    <property type="match status" value="1"/>
</dbReference>
<dbReference type="PROSITE" id="PS51112">
    <property type="entry name" value="AMMECR1"/>
    <property type="match status" value="1"/>
</dbReference>
<dbReference type="PANTHER" id="PTHR13016:SF0">
    <property type="entry name" value="AMME SYNDROME CANDIDATE GENE 1 PROTEIN"/>
    <property type="match status" value="1"/>
</dbReference>
<dbReference type="NCBIfam" id="TIGR00296">
    <property type="entry name" value="TIGR00296 family protein"/>
    <property type="match status" value="1"/>
</dbReference>
<evidence type="ECO:0000313" key="2">
    <source>
        <dbReference type="EMBL" id="ACN15798.1"/>
    </source>
</evidence>
<accession>C0QI62</accession>
<feature type="domain" description="AMMECR1" evidence="1">
    <location>
        <begin position="27"/>
        <end position="213"/>
    </location>
</feature>
<dbReference type="SUPFAM" id="SSF143447">
    <property type="entry name" value="AMMECR1-like"/>
    <property type="match status" value="1"/>
</dbReference>
<dbReference type="InterPro" id="IPR002733">
    <property type="entry name" value="AMMECR1_domain"/>
</dbReference>
<dbReference type="OrthoDB" id="9782820at2"/>
<dbReference type="Proteomes" id="UP000000442">
    <property type="component" value="Chromosome"/>
</dbReference>
<keyword evidence="3" id="KW-1185">Reference proteome</keyword>
<evidence type="ECO:0000259" key="1">
    <source>
        <dbReference type="PROSITE" id="PS51112"/>
    </source>
</evidence>
<name>C0QI62_DESAH</name>
<dbReference type="InterPro" id="IPR027623">
    <property type="entry name" value="AmmeMemoSam_A"/>
</dbReference>
<dbReference type="PANTHER" id="PTHR13016">
    <property type="entry name" value="AMMECR1 HOMOLOG"/>
    <property type="match status" value="1"/>
</dbReference>
<sequence>MDKNRDMGFRYSEKQGKILALLARITIGKRLGIGFEKAGLEKVGLDRVGLDRIRPADFELQLKLPVFDRKQGVFVTLHLDGQLRGCMGSLESDESVRKGVERNAVNAAFNDPRFSALTVAEFARVDVEVSVLSRPEPLFPQTPEAIALELVPARDGVVIQKGTARATFLPQVWEQLPEVSDFLSHLCIKAGLAPDEWTRPGLEFSTYQVQHFS</sequence>
<dbReference type="Pfam" id="PF01871">
    <property type="entry name" value="AMMECR1"/>
    <property type="match status" value="1"/>
</dbReference>
<dbReference type="EMBL" id="CP001087">
    <property type="protein sequence ID" value="ACN15798.1"/>
    <property type="molecule type" value="Genomic_DNA"/>
</dbReference>
<dbReference type="STRING" id="177437.HRM2_27060"/>
<protein>
    <recommendedName>
        <fullName evidence="1">AMMECR1 domain-containing protein</fullName>
    </recommendedName>
</protein>
<dbReference type="InterPro" id="IPR036071">
    <property type="entry name" value="AMMECR1_dom_sf"/>
</dbReference>
<organism evidence="2 3">
    <name type="scientific">Desulforapulum autotrophicum (strain ATCC 43914 / DSM 3382 / VKM B-1955 / HRM2)</name>
    <name type="common">Desulfobacterium autotrophicum</name>
    <dbReference type="NCBI Taxonomy" id="177437"/>
    <lineage>
        <taxon>Bacteria</taxon>
        <taxon>Pseudomonadati</taxon>
        <taxon>Thermodesulfobacteriota</taxon>
        <taxon>Desulfobacteria</taxon>
        <taxon>Desulfobacterales</taxon>
        <taxon>Desulfobacteraceae</taxon>
        <taxon>Desulforapulum</taxon>
    </lineage>
</organism>
<dbReference type="KEGG" id="dat:HRM2_27060"/>
<proteinExistence type="predicted"/>
<dbReference type="RefSeq" id="WP_015904561.1">
    <property type="nucleotide sequence ID" value="NC_012108.1"/>
</dbReference>
<dbReference type="AlphaFoldDB" id="C0QI62"/>
<dbReference type="NCBIfam" id="TIGR04335">
    <property type="entry name" value="AmmeMemoSam_A"/>
    <property type="match status" value="1"/>
</dbReference>